<comment type="caution">
    <text evidence="1">The sequence shown here is derived from an EMBL/GenBank/DDBJ whole genome shotgun (WGS) entry which is preliminary data.</text>
</comment>
<sequence length="135" mass="14258">MSLVVAGELVEIGGGLDDGEGNGVAVGVNEVGLGGWWRSRQISGEREEVLEGEGEGVFEVGEKGGGGGGGVREVVEEEWLGGSEEKPRYVKEVGALDPNIVKVVYVAQVKIRAPYTVPEQGYGGFHRRLVYRTGG</sequence>
<organism evidence="1 2">
    <name type="scientific">Camellia lanceoleosa</name>
    <dbReference type="NCBI Taxonomy" id="1840588"/>
    <lineage>
        <taxon>Eukaryota</taxon>
        <taxon>Viridiplantae</taxon>
        <taxon>Streptophyta</taxon>
        <taxon>Embryophyta</taxon>
        <taxon>Tracheophyta</taxon>
        <taxon>Spermatophyta</taxon>
        <taxon>Magnoliopsida</taxon>
        <taxon>eudicotyledons</taxon>
        <taxon>Gunneridae</taxon>
        <taxon>Pentapetalae</taxon>
        <taxon>asterids</taxon>
        <taxon>Ericales</taxon>
        <taxon>Theaceae</taxon>
        <taxon>Camellia</taxon>
    </lineage>
</organism>
<dbReference type="Proteomes" id="UP001060215">
    <property type="component" value="Chromosome 5"/>
</dbReference>
<gene>
    <name evidence="1" type="ORF">LOK49_LG06G01576</name>
</gene>
<reference evidence="1 2" key="1">
    <citation type="journal article" date="2022" name="Plant J.">
        <title>Chromosome-level genome of Camellia lanceoleosa provides a valuable resource for understanding genome evolution and self-incompatibility.</title>
        <authorList>
            <person name="Gong W."/>
            <person name="Xiao S."/>
            <person name="Wang L."/>
            <person name="Liao Z."/>
            <person name="Chang Y."/>
            <person name="Mo W."/>
            <person name="Hu G."/>
            <person name="Li W."/>
            <person name="Zhao G."/>
            <person name="Zhu H."/>
            <person name="Hu X."/>
            <person name="Ji K."/>
            <person name="Xiang X."/>
            <person name="Song Q."/>
            <person name="Yuan D."/>
            <person name="Jin S."/>
            <person name="Zhang L."/>
        </authorList>
    </citation>
    <scope>NUCLEOTIDE SEQUENCE [LARGE SCALE GENOMIC DNA]</scope>
    <source>
        <strain evidence="1">SQ_2022a</strain>
    </source>
</reference>
<protein>
    <submittedName>
        <fullName evidence="1">Uncharacterized protein</fullName>
    </submittedName>
</protein>
<proteinExistence type="predicted"/>
<evidence type="ECO:0000313" key="2">
    <source>
        <dbReference type="Proteomes" id="UP001060215"/>
    </source>
</evidence>
<name>A0ACC0HCK2_9ERIC</name>
<evidence type="ECO:0000313" key="1">
    <source>
        <dbReference type="EMBL" id="KAI8010699.1"/>
    </source>
</evidence>
<dbReference type="EMBL" id="CM045762">
    <property type="protein sequence ID" value="KAI8010699.1"/>
    <property type="molecule type" value="Genomic_DNA"/>
</dbReference>
<keyword evidence="2" id="KW-1185">Reference proteome</keyword>
<accession>A0ACC0HCK2</accession>